<evidence type="ECO:0000313" key="6">
    <source>
        <dbReference type="Proteomes" id="UP000093592"/>
    </source>
</evidence>
<evidence type="ECO:0000256" key="1">
    <source>
        <dbReference type="ARBA" id="ARBA00001974"/>
    </source>
</evidence>
<dbReference type="GO" id="GO:0016709">
    <property type="term" value="F:oxidoreductase activity, acting on paired donors, with incorporation or reduction of molecular oxygen, NAD(P)H as one donor, and incorporation of one atom of oxygen"/>
    <property type="evidence" value="ECO:0007669"/>
    <property type="project" value="UniProtKB-ARBA"/>
</dbReference>
<sequence>MHENPADVVISGAGPTGLMVACELALGGVRPVVLDALPEPSAEPKANGLVGQVIRILDMRGLYTMVPGTPDAPEPIPGYMFSGMLVSFAEVADNPMYALGIQQPRLVRLLEQRARDLGVDIRWGHELVDLTQQEDGVGLHIAGPQGSYGLATRFLVGADGGRSLVRKNVGIEFPGSTAPVVGRLAHVSIPDELRAGDGGLDIPGVGRIMFPHNRMDGGTFIFAEFEPGRPLLGTIEFDDEPLAVETPMTIQEMRESLRRVLGVDLPVTAPQGPGPHALRRIDGQNTRQAERYRDGNVFLVGDAAHVHSAMGGPGLNLGLQDAVNLGWKLAAAVNGWAPTGLLDTYHSERHPVGQRVMMQSMSQSALMAPGPEVGALRTLFTELLAKPDVAAHIAHLLAGSDVRYDVGDSHVLSGRLIPDLTLHDGQRVAELMHPGRPVLLDLAGGAVAESAVGCSDRVTVVVAQGPESPAAMLIRPDGYVAWASDSCAKDDIDRLNAALRRWFAPAASDPERADSESV</sequence>
<dbReference type="PRINTS" id="PR00420">
    <property type="entry name" value="RNGMNOXGNASE"/>
</dbReference>
<dbReference type="RefSeq" id="WP_065014184.1">
    <property type="nucleotide sequence ID" value="NZ_LZKJ01000085.1"/>
</dbReference>
<dbReference type="AlphaFoldDB" id="A0A1A2ZD66"/>
<accession>A0A1A2ZD66</accession>
<evidence type="ECO:0000256" key="2">
    <source>
        <dbReference type="ARBA" id="ARBA00022630"/>
    </source>
</evidence>
<dbReference type="Pfam" id="PF21274">
    <property type="entry name" value="Rng_hyd_C"/>
    <property type="match status" value="1"/>
</dbReference>
<dbReference type="InterPro" id="IPR036188">
    <property type="entry name" value="FAD/NAD-bd_sf"/>
</dbReference>
<comment type="caution">
    <text evidence="5">The sequence shown here is derived from an EMBL/GenBank/DDBJ whole genome shotgun (WGS) entry which is preliminary data.</text>
</comment>
<dbReference type="Proteomes" id="UP000093592">
    <property type="component" value="Unassembled WGS sequence"/>
</dbReference>
<proteinExistence type="predicted"/>
<dbReference type="EMBL" id="LZKJ01000085">
    <property type="protein sequence ID" value="OBI47613.1"/>
    <property type="molecule type" value="Genomic_DNA"/>
</dbReference>
<keyword evidence="2" id="KW-0285">Flavoprotein</keyword>
<dbReference type="InterPro" id="IPR050641">
    <property type="entry name" value="RIFMO-like"/>
</dbReference>
<dbReference type="PANTHER" id="PTHR43004:SF19">
    <property type="entry name" value="BINDING MONOOXYGENASE, PUTATIVE (JCVI)-RELATED"/>
    <property type="match status" value="1"/>
</dbReference>
<name>A0A1A2ZD66_9MYCO</name>
<evidence type="ECO:0000313" key="5">
    <source>
        <dbReference type="EMBL" id="OBI47613.1"/>
    </source>
</evidence>
<dbReference type="InterPro" id="IPR002938">
    <property type="entry name" value="FAD-bd"/>
</dbReference>
<keyword evidence="3" id="KW-0274">FAD</keyword>
<organism evidence="5 6">
    <name type="scientific">Mycobacterium kyorinense</name>
    <dbReference type="NCBI Taxonomy" id="487514"/>
    <lineage>
        <taxon>Bacteria</taxon>
        <taxon>Bacillati</taxon>
        <taxon>Actinomycetota</taxon>
        <taxon>Actinomycetes</taxon>
        <taxon>Mycobacteriales</taxon>
        <taxon>Mycobacteriaceae</taxon>
        <taxon>Mycobacterium</taxon>
    </lineage>
</organism>
<evidence type="ECO:0000256" key="3">
    <source>
        <dbReference type="ARBA" id="ARBA00022827"/>
    </source>
</evidence>
<dbReference type="GO" id="GO:0071949">
    <property type="term" value="F:FAD binding"/>
    <property type="evidence" value="ECO:0007669"/>
    <property type="project" value="InterPro"/>
</dbReference>
<reference evidence="6" key="1">
    <citation type="submission" date="2016-06" db="EMBL/GenBank/DDBJ databases">
        <authorList>
            <person name="Sutton G."/>
            <person name="Brinkac L."/>
            <person name="Sanka R."/>
            <person name="Adams M."/>
            <person name="Lau E."/>
            <person name="Sam S."/>
            <person name="Sreng N."/>
            <person name="Him V."/>
            <person name="Kerleguer A."/>
            <person name="Cheng S."/>
        </authorList>
    </citation>
    <scope>NUCLEOTIDE SEQUENCE [LARGE SCALE GENOMIC DNA]</scope>
    <source>
        <strain evidence="6">E861</strain>
    </source>
</reference>
<dbReference type="Gene3D" id="3.40.30.120">
    <property type="match status" value="1"/>
</dbReference>
<dbReference type="SUPFAM" id="SSF51905">
    <property type="entry name" value="FAD/NAD(P)-binding domain"/>
    <property type="match status" value="1"/>
</dbReference>
<protein>
    <submittedName>
        <fullName evidence="5">FAD-dependent oxidoreductase</fullName>
    </submittedName>
</protein>
<dbReference type="OrthoDB" id="8670884at2"/>
<evidence type="ECO:0000259" key="4">
    <source>
        <dbReference type="Pfam" id="PF01494"/>
    </source>
</evidence>
<dbReference type="Gene3D" id="3.50.50.60">
    <property type="entry name" value="FAD/NAD(P)-binding domain"/>
    <property type="match status" value="2"/>
</dbReference>
<dbReference type="Pfam" id="PF01494">
    <property type="entry name" value="FAD_binding_3"/>
    <property type="match status" value="1"/>
</dbReference>
<feature type="domain" description="FAD-binding" evidence="4">
    <location>
        <begin position="6"/>
        <end position="360"/>
    </location>
</feature>
<comment type="cofactor">
    <cofactor evidence="1">
        <name>FAD</name>
        <dbReference type="ChEBI" id="CHEBI:57692"/>
    </cofactor>
</comment>
<gene>
    <name evidence="5" type="ORF">A5707_18870</name>
</gene>
<dbReference type="PANTHER" id="PTHR43004">
    <property type="entry name" value="TRK SYSTEM POTASSIUM UPTAKE PROTEIN"/>
    <property type="match status" value="1"/>
</dbReference>